<dbReference type="RefSeq" id="WP_061174566.1">
    <property type="nucleotide sequence ID" value="NZ_FCOE02000005.1"/>
</dbReference>
<evidence type="ECO:0000256" key="4">
    <source>
        <dbReference type="ARBA" id="ARBA00022475"/>
    </source>
</evidence>
<feature type="transmembrane region" description="Helical" evidence="9">
    <location>
        <begin position="878"/>
        <end position="895"/>
    </location>
</feature>
<gene>
    <name evidence="10" type="ORF">AWB80_02073</name>
</gene>
<feature type="transmembrane region" description="Helical" evidence="9">
    <location>
        <begin position="367"/>
        <end position="391"/>
    </location>
</feature>
<dbReference type="PANTHER" id="PTHR32063:SF13">
    <property type="entry name" value="MULTIDRUG EFFLUX PUMP SUBUNIT ACRB-RELATED"/>
    <property type="match status" value="1"/>
</dbReference>
<keyword evidence="11" id="KW-1185">Reference proteome</keyword>
<dbReference type="PRINTS" id="PR00702">
    <property type="entry name" value="ACRIFLAVINRP"/>
</dbReference>
<dbReference type="Gene3D" id="3.30.70.1440">
    <property type="entry name" value="Multidrug efflux transporter AcrB pore domain"/>
    <property type="match status" value="1"/>
</dbReference>
<dbReference type="InterPro" id="IPR001036">
    <property type="entry name" value="Acrflvin-R"/>
</dbReference>
<evidence type="ECO:0000313" key="11">
    <source>
        <dbReference type="Proteomes" id="UP000054911"/>
    </source>
</evidence>
<dbReference type="Gene3D" id="3.30.70.1320">
    <property type="entry name" value="Multidrug efflux transporter AcrB pore domain like"/>
    <property type="match status" value="1"/>
</dbReference>
<organism evidence="10 11">
    <name type="scientific">Caballeronia pedi</name>
    <dbReference type="NCBI Taxonomy" id="1777141"/>
    <lineage>
        <taxon>Bacteria</taxon>
        <taxon>Pseudomonadati</taxon>
        <taxon>Pseudomonadota</taxon>
        <taxon>Betaproteobacteria</taxon>
        <taxon>Burkholderiales</taxon>
        <taxon>Burkholderiaceae</taxon>
        <taxon>Caballeronia</taxon>
    </lineage>
</organism>
<dbReference type="GO" id="GO:0005886">
    <property type="term" value="C:plasma membrane"/>
    <property type="evidence" value="ECO:0007669"/>
    <property type="project" value="UniProtKB-SubCell"/>
</dbReference>
<dbReference type="PANTHER" id="PTHR32063">
    <property type="match status" value="1"/>
</dbReference>
<comment type="caution">
    <text evidence="10">The sequence shown here is derived from an EMBL/GenBank/DDBJ whole genome shotgun (WGS) entry which is preliminary data.</text>
</comment>
<dbReference type="Gene3D" id="3.30.70.1430">
    <property type="entry name" value="Multidrug efflux transporter AcrB pore domain"/>
    <property type="match status" value="2"/>
</dbReference>
<dbReference type="GO" id="GO:0015562">
    <property type="term" value="F:efflux transmembrane transporter activity"/>
    <property type="evidence" value="ECO:0007669"/>
    <property type="project" value="InterPro"/>
</dbReference>
<evidence type="ECO:0000256" key="7">
    <source>
        <dbReference type="ARBA" id="ARBA00022989"/>
    </source>
</evidence>
<keyword evidence="4" id="KW-1003">Cell membrane</keyword>
<dbReference type="STRING" id="1777141.AWB80_02073"/>
<comment type="similarity">
    <text evidence="2 9">Belongs to the resistance-nodulation-cell division (RND) (TC 2.A.6) family.</text>
</comment>
<keyword evidence="5 9" id="KW-0997">Cell inner membrane</keyword>
<feature type="transmembrane region" description="Helical" evidence="9">
    <location>
        <begin position="470"/>
        <end position="497"/>
    </location>
</feature>
<keyword evidence="8 9" id="KW-0472">Membrane</keyword>
<reference evidence="10" key="1">
    <citation type="submission" date="2016-01" db="EMBL/GenBank/DDBJ databases">
        <authorList>
            <person name="Peeters C."/>
        </authorList>
    </citation>
    <scope>NUCLEOTIDE SEQUENCE [LARGE SCALE GENOMIC DNA]</scope>
    <source>
        <strain evidence="10">LMG 29323</strain>
    </source>
</reference>
<dbReference type="FunFam" id="3.30.70.1430:FF:000001">
    <property type="entry name" value="Efflux pump membrane transporter"/>
    <property type="match status" value="1"/>
</dbReference>
<evidence type="ECO:0000256" key="9">
    <source>
        <dbReference type="RuleBase" id="RU364070"/>
    </source>
</evidence>
<proteinExistence type="inferred from homology"/>
<dbReference type="NCBIfam" id="NF000282">
    <property type="entry name" value="RND_permease_1"/>
    <property type="match status" value="1"/>
</dbReference>
<dbReference type="SUPFAM" id="SSF82866">
    <property type="entry name" value="Multidrug efflux transporter AcrB transmembrane domain"/>
    <property type="match status" value="2"/>
</dbReference>
<evidence type="ECO:0000313" key="10">
    <source>
        <dbReference type="EMBL" id="SAK55279.1"/>
    </source>
</evidence>
<comment type="subcellular location">
    <subcellularLocation>
        <location evidence="1 9">Cell inner membrane</location>
        <topology evidence="1 9">Multi-pass membrane protein</topology>
    </subcellularLocation>
</comment>
<sequence>MLSRFFIHRPVLAWVIAIVVMLVGALSIRTLAVEQYPSVAPPSIRITATYPGASADTLATTVTQVIEQDMTGIDNLMYMSSTSSSAGTATITLTFKSGTNADVAAMQVQNKVQEANASLPSAVQQQGIQVSKTSGNILMVVSVTSTDGRLNTVDLGNLLATRVQDSLTQISGVGQVTLFSAQHSMRVWLDPVKLRSVGLMPSDVTTAIDNQNAQLSVGQIGGAPQTKTQAINATIVTRGFLKTSDEFANILLRVNQDGSRVYLKDVGTVEVGGDSYDMTSRLNGKPAAAMGIMLASGANALSVAKAVRAQLAVLQKQMPGGVELSVPHDTTPFVSASISEVITTLFEAVVLVFLVMYLFLGNLRATLIPTIVVPVALLGTFALIAAAGFTINVLSLFALVLAIGLLVDDAIVVVENVERLLSEGMSPLDATIKAMGEIGGALIGVTAVLTAVFIPMAFMSGSTGEIYRQFSLTITSAMVLSVLLALTLTPALCATLLRPVDPQHQRRGFFAWFERKFEGGTRRYERVVTRLVARPLRWMAAYVAICGVAALLYWQLPSSFLPDEDQGTLMTIINLPAGSSSVQANVVEKQVESWFMGLSDVENVVMLDGFSVSGSGQNMAMAMVKLKDWKQRTKKGQSAAEIVAAANAHFRTLRAGQVFVMNPPAVQGLGSYSGVDFELKDMAGLGHDQLLAARNKLLGLASKDAKIAGMRPAGMADVPQYAVDIDYLKASALGVSASSINGTLQTAFGSTYVNNYVDTGRIQKVYVQALPQYRMMPSDIGKWFVTSSNSTSSTTSYDGQMVPFSAFASGRWTTGSPQVERYNRSLAMEMTAQSPAGVSSGDTMNAIESLVAQLPQGISMEWTGQSYQEKLAGSQATYLYALSLIVVFLCLAGLYESWSVPFSVILVVPLGIVGALVAAHLRGFTDDIYFKVGLLTTIGLATKNAILIVEYAKSLHERGHGVRQAAIEAAHLRLRPIVMTSLAFGFGVLPMAFASGAGASSRESLGNGVLGGVIAATLLAIVFVPVFFVLIRGIGQKKKKGAAHE</sequence>
<feature type="transmembrane region" description="Helical" evidence="9">
    <location>
        <begin position="536"/>
        <end position="556"/>
    </location>
</feature>
<dbReference type="Pfam" id="PF00873">
    <property type="entry name" value="ACR_tran"/>
    <property type="match status" value="1"/>
</dbReference>
<dbReference type="SUPFAM" id="SSF82693">
    <property type="entry name" value="Multidrug efflux transporter AcrB pore domain, PN1, PN2, PC1 and PC2 subdomains"/>
    <property type="match status" value="4"/>
</dbReference>
<evidence type="ECO:0000256" key="3">
    <source>
        <dbReference type="ARBA" id="ARBA00022448"/>
    </source>
</evidence>
<feature type="transmembrane region" description="Helical" evidence="9">
    <location>
        <begin position="902"/>
        <end position="922"/>
    </location>
</feature>
<dbReference type="Gene3D" id="3.30.2090.10">
    <property type="entry name" value="Multidrug efflux transporter AcrB TolC docking domain, DN and DC subdomains"/>
    <property type="match status" value="2"/>
</dbReference>
<evidence type="ECO:0000256" key="1">
    <source>
        <dbReference type="ARBA" id="ARBA00004429"/>
    </source>
</evidence>
<dbReference type="EMBL" id="FCOE02000005">
    <property type="protein sequence ID" value="SAK55279.1"/>
    <property type="molecule type" value="Genomic_DNA"/>
</dbReference>
<dbReference type="OrthoDB" id="9176627at2"/>
<keyword evidence="3 9" id="KW-0813">Transport</keyword>
<dbReference type="NCBIfam" id="TIGR00915">
    <property type="entry name" value="2A0602"/>
    <property type="match status" value="1"/>
</dbReference>
<feature type="transmembrane region" description="Helical" evidence="9">
    <location>
        <begin position="438"/>
        <end position="458"/>
    </location>
</feature>
<evidence type="ECO:0000256" key="5">
    <source>
        <dbReference type="ARBA" id="ARBA00022519"/>
    </source>
</evidence>
<dbReference type="Gene3D" id="1.20.1640.10">
    <property type="entry name" value="Multidrug efflux transporter AcrB transmembrane domain"/>
    <property type="match status" value="2"/>
</dbReference>
<dbReference type="InterPro" id="IPR027463">
    <property type="entry name" value="AcrB_DN_DC_subdom"/>
</dbReference>
<dbReference type="Proteomes" id="UP000054911">
    <property type="component" value="Unassembled WGS sequence"/>
</dbReference>
<feature type="transmembrane region" description="Helical" evidence="9">
    <location>
        <begin position="12"/>
        <end position="32"/>
    </location>
</feature>
<evidence type="ECO:0000256" key="8">
    <source>
        <dbReference type="ARBA" id="ARBA00023136"/>
    </source>
</evidence>
<protein>
    <recommendedName>
        <fullName evidence="9">Efflux pump membrane transporter</fullName>
    </recommendedName>
</protein>
<feature type="transmembrane region" description="Helical" evidence="9">
    <location>
        <begin position="1009"/>
        <end position="1031"/>
    </location>
</feature>
<evidence type="ECO:0000256" key="2">
    <source>
        <dbReference type="ARBA" id="ARBA00010942"/>
    </source>
</evidence>
<dbReference type="GO" id="GO:0009636">
    <property type="term" value="P:response to toxic substance"/>
    <property type="evidence" value="ECO:0007669"/>
    <property type="project" value="UniProtKB-ARBA"/>
</dbReference>
<evidence type="ECO:0000256" key="6">
    <source>
        <dbReference type="ARBA" id="ARBA00022692"/>
    </source>
</evidence>
<name>A0A158AC37_9BURK</name>
<feature type="transmembrane region" description="Helical" evidence="9">
    <location>
        <begin position="397"/>
        <end position="417"/>
    </location>
</feature>
<keyword evidence="7 9" id="KW-1133">Transmembrane helix</keyword>
<accession>A0A158AC37</accession>
<dbReference type="FunFam" id="1.20.1640.10:FF:000001">
    <property type="entry name" value="Efflux pump membrane transporter"/>
    <property type="match status" value="1"/>
</dbReference>
<keyword evidence="6 9" id="KW-0812">Transmembrane</keyword>
<dbReference type="GO" id="GO:0042910">
    <property type="term" value="F:xenobiotic transmembrane transporter activity"/>
    <property type="evidence" value="ECO:0007669"/>
    <property type="project" value="TreeGrafter"/>
</dbReference>
<feature type="transmembrane region" description="Helical" evidence="9">
    <location>
        <begin position="977"/>
        <end position="997"/>
    </location>
</feature>
<feature type="transmembrane region" description="Helical" evidence="9">
    <location>
        <begin position="341"/>
        <end position="360"/>
    </location>
</feature>
<dbReference type="InterPro" id="IPR004764">
    <property type="entry name" value="MdtF-like"/>
</dbReference>
<dbReference type="AlphaFoldDB" id="A0A158AC37"/>
<dbReference type="SUPFAM" id="SSF82714">
    <property type="entry name" value="Multidrug efflux transporter AcrB TolC docking domain, DN and DC subdomains"/>
    <property type="match status" value="2"/>
</dbReference>
<feature type="transmembrane region" description="Helical" evidence="9">
    <location>
        <begin position="928"/>
        <end position="949"/>
    </location>
</feature>